<organism evidence="1 2">
    <name type="scientific">Paracoccus zhejiangensis</name>
    <dbReference type="NCBI Taxonomy" id="1077935"/>
    <lineage>
        <taxon>Bacteria</taxon>
        <taxon>Pseudomonadati</taxon>
        <taxon>Pseudomonadota</taxon>
        <taxon>Alphaproteobacteria</taxon>
        <taxon>Rhodobacterales</taxon>
        <taxon>Paracoccaceae</taxon>
        <taxon>Paracoccus</taxon>
    </lineage>
</organism>
<sequence>MPCTSPVIIAQDSVLWIIESTRSERFKLRDALLSKTVLASALALIGFTAAPAPAQEVAASDAGRIVLELNNVTDTEAGACRMTFVAINNSGSGFARTGWQVGVFDAGGIVRSILALEFGALPASKTKIVLFDLPGRGCDDISRVIVNDVTLCQPEEAAADAIAPTCLDALTTRSRAAIEFGV</sequence>
<name>A0A2H5F043_9RHOB</name>
<dbReference type="AlphaFoldDB" id="A0A2H5F043"/>
<evidence type="ECO:0000313" key="1">
    <source>
        <dbReference type="EMBL" id="AUH64903.1"/>
    </source>
</evidence>
<reference evidence="1 2" key="1">
    <citation type="journal article" date="2013" name="Antonie Van Leeuwenhoek">
        <title>Paracoccus zhejiangensis sp. nov., isolated from activated sludge in wastewater-treatment system.</title>
        <authorList>
            <person name="Wu Z.G."/>
            <person name="Zhang D.F."/>
            <person name="Liu Y.L."/>
            <person name="Wang F."/>
            <person name="Jiang X."/>
            <person name="Li C."/>
            <person name="Li S.P."/>
            <person name="Hong Q."/>
            <person name="Li W.J."/>
        </authorList>
    </citation>
    <scope>NUCLEOTIDE SEQUENCE [LARGE SCALE GENOMIC DNA]</scope>
    <source>
        <strain evidence="1 2">J6</strain>
    </source>
</reference>
<evidence type="ECO:0008006" key="3">
    <source>
        <dbReference type="Google" id="ProtNLM"/>
    </source>
</evidence>
<keyword evidence="2" id="KW-1185">Reference proteome</keyword>
<protein>
    <recommendedName>
        <fullName evidence="3">Tat pathway signal protein</fullName>
    </recommendedName>
</protein>
<proteinExistence type="predicted"/>
<evidence type="ECO:0000313" key="2">
    <source>
        <dbReference type="Proteomes" id="UP000234530"/>
    </source>
</evidence>
<dbReference type="EMBL" id="CP025430">
    <property type="protein sequence ID" value="AUH64903.1"/>
    <property type="molecule type" value="Genomic_DNA"/>
</dbReference>
<accession>A0A2H5F043</accession>
<dbReference type="KEGG" id="pzh:CX676_12575"/>
<gene>
    <name evidence="1" type="ORF">CX676_12575</name>
</gene>
<dbReference type="Proteomes" id="UP000234530">
    <property type="component" value="Chromosome"/>
</dbReference>